<evidence type="ECO:0000313" key="1">
    <source>
        <dbReference type="EMBL" id="KAK4781489.1"/>
    </source>
</evidence>
<dbReference type="AlphaFoldDB" id="A0AAN7QVM5"/>
<dbReference type="Proteomes" id="UP001346149">
    <property type="component" value="Unassembled WGS sequence"/>
</dbReference>
<proteinExistence type="predicted"/>
<name>A0AAN7QVM5_TRANT</name>
<sequence length="127" mass="13393">MALLGRWEASATLPLDCDSSAVGDEGFPVTSVKRARPVPCTPRVGRIGCGGGIYTIRIAKELLLLMMILGKEAIGITVFSLLQLGFPSVAEEEEAVDLTSHGASDIDQWTSGRASISLDRTVSASTD</sequence>
<gene>
    <name evidence="1" type="ORF">SAY86_015591</name>
</gene>
<organism evidence="1 2">
    <name type="scientific">Trapa natans</name>
    <name type="common">Water chestnut</name>
    <dbReference type="NCBI Taxonomy" id="22666"/>
    <lineage>
        <taxon>Eukaryota</taxon>
        <taxon>Viridiplantae</taxon>
        <taxon>Streptophyta</taxon>
        <taxon>Embryophyta</taxon>
        <taxon>Tracheophyta</taxon>
        <taxon>Spermatophyta</taxon>
        <taxon>Magnoliopsida</taxon>
        <taxon>eudicotyledons</taxon>
        <taxon>Gunneridae</taxon>
        <taxon>Pentapetalae</taxon>
        <taxon>rosids</taxon>
        <taxon>malvids</taxon>
        <taxon>Myrtales</taxon>
        <taxon>Lythraceae</taxon>
        <taxon>Trapa</taxon>
    </lineage>
</organism>
<evidence type="ECO:0000313" key="2">
    <source>
        <dbReference type="Proteomes" id="UP001346149"/>
    </source>
</evidence>
<protein>
    <submittedName>
        <fullName evidence="1">Uncharacterized protein</fullName>
    </submittedName>
</protein>
<keyword evidence="2" id="KW-1185">Reference proteome</keyword>
<dbReference type="EMBL" id="JAXQNO010000016">
    <property type="protein sequence ID" value="KAK4781489.1"/>
    <property type="molecule type" value="Genomic_DNA"/>
</dbReference>
<comment type="caution">
    <text evidence="1">The sequence shown here is derived from an EMBL/GenBank/DDBJ whole genome shotgun (WGS) entry which is preliminary data.</text>
</comment>
<accession>A0AAN7QVM5</accession>
<reference evidence="1 2" key="1">
    <citation type="journal article" date="2023" name="Hortic Res">
        <title>Pangenome of water caltrop reveals structural variations and asymmetric subgenome divergence after allopolyploidization.</title>
        <authorList>
            <person name="Zhang X."/>
            <person name="Chen Y."/>
            <person name="Wang L."/>
            <person name="Yuan Y."/>
            <person name="Fang M."/>
            <person name="Shi L."/>
            <person name="Lu R."/>
            <person name="Comes H.P."/>
            <person name="Ma Y."/>
            <person name="Chen Y."/>
            <person name="Huang G."/>
            <person name="Zhou Y."/>
            <person name="Zheng Z."/>
            <person name="Qiu Y."/>
        </authorList>
    </citation>
    <scope>NUCLEOTIDE SEQUENCE [LARGE SCALE GENOMIC DNA]</scope>
    <source>
        <strain evidence="1">F231</strain>
    </source>
</reference>